<proteinExistence type="inferred from homology"/>
<evidence type="ECO:0000256" key="7">
    <source>
        <dbReference type="ARBA" id="ARBA00023136"/>
    </source>
</evidence>
<dbReference type="EMBL" id="CP035232">
    <property type="protein sequence ID" value="QAT63864.1"/>
    <property type="molecule type" value="Genomic_DNA"/>
</dbReference>
<keyword evidence="3" id="KW-0813">Transport</keyword>
<keyword evidence="7 8" id="KW-0472">Membrane</keyword>
<dbReference type="GO" id="GO:0033214">
    <property type="term" value="P:siderophore-iron import into cell"/>
    <property type="evidence" value="ECO:0007669"/>
    <property type="project" value="TreeGrafter"/>
</dbReference>
<evidence type="ECO:0000256" key="1">
    <source>
        <dbReference type="ARBA" id="ARBA00004651"/>
    </source>
</evidence>
<feature type="transmembrane region" description="Helical" evidence="8">
    <location>
        <begin position="197"/>
        <end position="220"/>
    </location>
</feature>
<dbReference type="SUPFAM" id="SSF81345">
    <property type="entry name" value="ABC transporter involved in vitamin B12 uptake, BtuC"/>
    <property type="match status" value="1"/>
</dbReference>
<dbReference type="PANTHER" id="PTHR30472">
    <property type="entry name" value="FERRIC ENTEROBACTIN TRANSPORT SYSTEM PERMEASE PROTEIN"/>
    <property type="match status" value="1"/>
</dbReference>
<dbReference type="RefSeq" id="WP_099047088.1">
    <property type="nucleotide sequence ID" value="NZ_CP035232.1"/>
</dbReference>
<evidence type="ECO:0000256" key="2">
    <source>
        <dbReference type="ARBA" id="ARBA00007935"/>
    </source>
</evidence>
<dbReference type="AlphaFoldDB" id="A0AAJ3YW03"/>
<dbReference type="Gene3D" id="1.10.3470.10">
    <property type="entry name" value="ABC transporter involved in vitamin B12 uptake, BtuC"/>
    <property type="match status" value="1"/>
</dbReference>
<dbReference type="GO" id="GO:0005886">
    <property type="term" value="C:plasma membrane"/>
    <property type="evidence" value="ECO:0007669"/>
    <property type="project" value="UniProtKB-SubCell"/>
</dbReference>
<dbReference type="Pfam" id="PF01032">
    <property type="entry name" value="FecCD"/>
    <property type="match status" value="1"/>
</dbReference>
<name>A0AAJ3YW03_9BACI</name>
<comment type="subcellular location">
    <subcellularLocation>
        <location evidence="1">Cell membrane</location>
        <topology evidence="1">Multi-pass membrane protein</topology>
    </subcellularLocation>
</comment>
<keyword evidence="5 8" id="KW-0812">Transmembrane</keyword>
<feature type="transmembrane region" description="Helical" evidence="8">
    <location>
        <begin position="241"/>
        <end position="264"/>
    </location>
</feature>
<dbReference type="InterPro" id="IPR037294">
    <property type="entry name" value="ABC_BtuC-like"/>
</dbReference>
<evidence type="ECO:0000313" key="9">
    <source>
        <dbReference type="EMBL" id="QAT63864.1"/>
    </source>
</evidence>
<comment type="similarity">
    <text evidence="2">Belongs to the binding-protein-dependent transport system permease family. FecCD subfamily.</text>
</comment>
<feature type="transmembrane region" description="Helical" evidence="8">
    <location>
        <begin position="119"/>
        <end position="139"/>
    </location>
</feature>
<evidence type="ECO:0000256" key="8">
    <source>
        <dbReference type="SAM" id="Phobius"/>
    </source>
</evidence>
<dbReference type="GeneID" id="82851470"/>
<accession>A0AAJ3YW03</accession>
<evidence type="ECO:0000256" key="6">
    <source>
        <dbReference type="ARBA" id="ARBA00022989"/>
    </source>
</evidence>
<evidence type="ECO:0000256" key="5">
    <source>
        <dbReference type="ARBA" id="ARBA00022692"/>
    </source>
</evidence>
<evidence type="ECO:0000256" key="3">
    <source>
        <dbReference type="ARBA" id="ARBA00022448"/>
    </source>
</evidence>
<feature type="transmembrane region" description="Helical" evidence="8">
    <location>
        <begin position="276"/>
        <end position="296"/>
    </location>
</feature>
<dbReference type="GO" id="GO:0022857">
    <property type="term" value="F:transmembrane transporter activity"/>
    <property type="evidence" value="ECO:0007669"/>
    <property type="project" value="InterPro"/>
</dbReference>
<feature type="transmembrane region" description="Helical" evidence="8">
    <location>
        <begin position="65"/>
        <end position="83"/>
    </location>
</feature>
<feature type="transmembrane region" description="Helical" evidence="8">
    <location>
        <begin position="151"/>
        <end position="171"/>
    </location>
</feature>
<keyword evidence="6 8" id="KW-1133">Transmembrane helix</keyword>
<organism evidence="9 10">
    <name type="scientific">Bacillus glycinifermentans</name>
    <dbReference type="NCBI Taxonomy" id="1664069"/>
    <lineage>
        <taxon>Bacteria</taxon>
        <taxon>Bacillati</taxon>
        <taxon>Bacillota</taxon>
        <taxon>Bacilli</taxon>
        <taxon>Bacillales</taxon>
        <taxon>Bacillaceae</taxon>
        <taxon>Bacillus</taxon>
    </lineage>
</organism>
<dbReference type="Proteomes" id="UP000288675">
    <property type="component" value="Chromosome"/>
</dbReference>
<gene>
    <name evidence="9" type="ORF">EQZ20_02135</name>
</gene>
<evidence type="ECO:0000256" key="4">
    <source>
        <dbReference type="ARBA" id="ARBA00022475"/>
    </source>
</evidence>
<evidence type="ECO:0000313" key="10">
    <source>
        <dbReference type="Proteomes" id="UP000288675"/>
    </source>
</evidence>
<dbReference type="InterPro" id="IPR000522">
    <property type="entry name" value="ABC_transptr_permease_BtuC"/>
</dbReference>
<feature type="transmembrane region" description="Helical" evidence="8">
    <location>
        <begin position="95"/>
        <end position="113"/>
    </location>
</feature>
<sequence length="332" mass="34688">MGHLNVSANRLFILITAFILFILGIGLNLSVGASHISFANALKSLVVWDHSKEQLIITTLRLPRTLIAVFVGANLAVAGALMQAMTRNPLASPQLFGVNAGASLAVVASIVLFPHLNAFSSVGFALVGAAAGGLIVYSFSSSGGMTPVKLALTGMAVHLFLSSFTQGIIILNESAGDVLYWMTGAIDGSNWKDVTVILPFALVGVGLAVICSGAVSILGLGEETAKGLGQNTKAIKMLVSLVILILAGSSVAVAGPIGFVGLIVPHIVRKLVGENYKFVIPFSALFGALLLVYADVLARWIAFPYESPVGIVTAILGTPFFLYLARKERNAR</sequence>
<protein>
    <submittedName>
        <fullName evidence="9">Iron ABC transporter permease</fullName>
    </submittedName>
</protein>
<dbReference type="PANTHER" id="PTHR30472:SF1">
    <property type="entry name" value="FE(3+) DICITRATE TRANSPORT SYSTEM PERMEASE PROTEIN FECC-RELATED"/>
    <property type="match status" value="1"/>
</dbReference>
<keyword evidence="4" id="KW-1003">Cell membrane</keyword>
<reference evidence="9 10" key="1">
    <citation type="submission" date="2019-01" db="EMBL/GenBank/DDBJ databases">
        <title>Genome sequence of Bacillus glycinifermentans SRCM103574.</title>
        <authorList>
            <person name="Kong H.-J."/>
            <person name="Jeong S.-Y."/>
            <person name="Jeong D.-Y."/>
        </authorList>
    </citation>
    <scope>NUCLEOTIDE SEQUENCE [LARGE SCALE GENOMIC DNA]</scope>
    <source>
        <strain evidence="9 10">SRCM103574</strain>
    </source>
</reference>
<feature type="transmembrane region" description="Helical" evidence="8">
    <location>
        <begin position="308"/>
        <end position="325"/>
    </location>
</feature>
<dbReference type="FunFam" id="1.10.3470.10:FF:000001">
    <property type="entry name" value="Vitamin B12 ABC transporter permease BtuC"/>
    <property type="match status" value="1"/>
</dbReference>
<dbReference type="CDD" id="cd06550">
    <property type="entry name" value="TM_ABC_iron-siderophores_like"/>
    <property type="match status" value="1"/>
</dbReference>